<dbReference type="Gene3D" id="3.90.230.10">
    <property type="entry name" value="Creatinase/methionine aminopeptidase superfamily"/>
    <property type="match status" value="1"/>
</dbReference>
<feature type="domain" description="Creatinase N-terminal" evidence="8">
    <location>
        <begin position="80"/>
        <end position="200"/>
    </location>
</feature>
<comment type="similarity">
    <text evidence="1 6">Belongs to the peptidase M24B family.</text>
</comment>
<dbReference type="InterPro" id="IPR036005">
    <property type="entry name" value="Creatinase/aminopeptidase-like"/>
</dbReference>
<sequence length="668" mass="72038">MTGALADLLRQAGSPLSPDEADALLAGIAAAPEPPEPEAWLALFGGQPSRGLRDALVARRDALLRDAAAGERRAPALPERLRLLRLELRRQGVDGFFLPRTDEHGSEYLPLAAERVAWLTGFTGSAGQVVVLAEKAAVFSDGRYTVQLDEQVDPASFERCRLAEVTPAGWLERNLPGGAALGFDPFLVTARERTALERVMAARGGRLVALERNPVDEVWTTRPPAPIAPLRLHEERLAGESSAARRERIGGEIAAKGADWLLLTGADSIAWLLNVRGSDIPFNPLTLGFALLHRDGTCRFFLDPRKVPPGTSLGNAVALEPVDAFPAALDALGREGARVLADPGEAHVGFVDRLRAAGAAVVEADNPCLLAKACKNPVEVAGAVAAQRRDGAAMVRFLAWLDAQPVDGEVDEVGAADRLEAERAKDPLFRGLSFPTISAHGPNAALPHYRTTPETRRRLAGGTVYLVDSGGQYLDATTDITRTVARGEASEEIRERFTLVLKGHIAVATAVFPEGTSGAQLDTLARTALWRHGLDFDHGTGHGVGSYLCVHEGPQRISKVSQTPLRPGMILSNEPGFYQPGAYGIRIENLLVVEPRATPEGGDRKLLGFRNLTLCPIDRRLVEPSLLSAEERAWLDGYHAIVLEELMPLLHEESDRAWLRAACTRLHD</sequence>
<evidence type="ECO:0000256" key="4">
    <source>
        <dbReference type="ARBA" id="ARBA00022801"/>
    </source>
</evidence>
<dbReference type="FunFam" id="3.90.230.10:FF:000009">
    <property type="entry name" value="xaa-Pro aminopeptidase 2"/>
    <property type="match status" value="1"/>
</dbReference>
<dbReference type="PROSITE" id="PS00491">
    <property type="entry name" value="PROLINE_PEPTIDASE"/>
    <property type="match status" value="1"/>
</dbReference>
<dbReference type="InterPro" id="IPR029149">
    <property type="entry name" value="Creatin/AminoP/Spt16_N"/>
</dbReference>
<evidence type="ECO:0000259" key="9">
    <source>
        <dbReference type="Pfam" id="PF16188"/>
    </source>
</evidence>
<dbReference type="Pfam" id="PF16188">
    <property type="entry name" value="Peptidase_M24_C"/>
    <property type="match status" value="1"/>
</dbReference>
<dbReference type="PANTHER" id="PTHR43763:SF6">
    <property type="entry name" value="XAA-PRO AMINOPEPTIDASE 1"/>
    <property type="match status" value="1"/>
</dbReference>
<evidence type="ECO:0000259" key="8">
    <source>
        <dbReference type="Pfam" id="PF01321"/>
    </source>
</evidence>
<keyword evidence="2" id="KW-0645">Protease</keyword>
<dbReference type="InterPro" id="IPR000587">
    <property type="entry name" value="Creatinase_N"/>
</dbReference>
<organism evidence="10 11">
    <name type="scientific">Marinimicrococcus flavescens</name>
    <dbReference type="NCBI Taxonomy" id="3031815"/>
    <lineage>
        <taxon>Bacteria</taxon>
        <taxon>Pseudomonadati</taxon>
        <taxon>Pseudomonadota</taxon>
        <taxon>Alphaproteobacteria</taxon>
        <taxon>Geminicoccales</taxon>
        <taxon>Geminicoccaceae</taxon>
        <taxon>Marinimicrococcus</taxon>
    </lineage>
</organism>
<dbReference type="Pfam" id="PF01321">
    <property type="entry name" value="Creatinase_N"/>
    <property type="match status" value="1"/>
</dbReference>
<evidence type="ECO:0000259" key="7">
    <source>
        <dbReference type="Pfam" id="PF00557"/>
    </source>
</evidence>
<dbReference type="Pfam" id="PF16189">
    <property type="entry name" value="Creatinase_N_2"/>
    <property type="match status" value="1"/>
</dbReference>
<dbReference type="Gene3D" id="3.40.350.10">
    <property type="entry name" value="Creatinase/prolidase N-terminal domain"/>
    <property type="match status" value="2"/>
</dbReference>
<dbReference type="GO" id="GO:0006508">
    <property type="term" value="P:proteolysis"/>
    <property type="evidence" value="ECO:0007669"/>
    <property type="project" value="UniProtKB-KW"/>
</dbReference>
<dbReference type="PANTHER" id="PTHR43763">
    <property type="entry name" value="XAA-PRO AMINOPEPTIDASE 1"/>
    <property type="match status" value="1"/>
</dbReference>
<dbReference type="InterPro" id="IPR001131">
    <property type="entry name" value="Peptidase_M24B_aminopep-P_CS"/>
</dbReference>
<dbReference type="InterPro" id="IPR050422">
    <property type="entry name" value="X-Pro_aminopeptidase_P"/>
</dbReference>
<reference evidence="10 11" key="1">
    <citation type="submission" date="2023-03" db="EMBL/GenBank/DDBJ databases">
        <title>YIM 152171 draft genome.</title>
        <authorList>
            <person name="Yang Z."/>
        </authorList>
    </citation>
    <scope>NUCLEOTIDE SEQUENCE [LARGE SCALE GENOMIC DNA]</scope>
    <source>
        <strain evidence="10 11">YIM 152171</strain>
    </source>
</reference>
<dbReference type="AlphaFoldDB" id="A0AAP3XT13"/>
<dbReference type="SUPFAM" id="SSF53092">
    <property type="entry name" value="Creatinase/prolidase N-terminal domain"/>
    <property type="match status" value="1"/>
</dbReference>
<dbReference type="GO" id="GO:0005737">
    <property type="term" value="C:cytoplasm"/>
    <property type="evidence" value="ECO:0007669"/>
    <property type="project" value="UniProtKB-ARBA"/>
</dbReference>
<dbReference type="InterPro" id="IPR033740">
    <property type="entry name" value="Pept_M24B"/>
</dbReference>
<dbReference type="GO" id="GO:0070006">
    <property type="term" value="F:metalloaminopeptidase activity"/>
    <property type="evidence" value="ECO:0007669"/>
    <property type="project" value="InterPro"/>
</dbReference>
<evidence type="ECO:0000256" key="2">
    <source>
        <dbReference type="ARBA" id="ARBA00022670"/>
    </source>
</evidence>
<dbReference type="SUPFAM" id="SSF55920">
    <property type="entry name" value="Creatinase/aminopeptidase"/>
    <property type="match status" value="1"/>
</dbReference>
<dbReference type="Pfam" id="PF00557">
    <property type="entry name" value="Peptidase_M24"/>
    <property type="match status" value="1"/>
</dbReference>
<dbReference type="Proteomes" id="UP001301140">
    <property type="component" value="Unassembled WGS sequence"/>
</dbReference>
<dbReference type="RefSeq" id="WP_327789932.1">
    <property type="nucleotide sequence ID" value="NZ_JARGEQ010000135.1"/>
</dbReference>
<keyword evidence="3 6" id="KW-0479">Metal-binding</keyword>
<comment type="caution">
    <text evidence="10">The sequence shown here is derived from an EMBL/GenBank/DDBJ whole genome shotgun (WGS) entry which is preliminary data.</text>
</comment>
<feature type="domain" description="Peptidase M24" evidence="7">
    <location>
        <begin position="385"/>
        <end position="594"/>
    </location>
</feature>
<evidence type="ECO:0000256" key="6">
    <source>
        <dbReference type="RuleBase" id="RU000590"/>
    </source>
</evidence>
<feature type="domain" description="Peptidase M24 C-terminal" evidence="9">
    <location>
        <begin position="606"/>
        <end position="665"/>
    </location>
</feature>
<keyword evidence="10" id="KW-0031">Aminopeptidase</keyword>
<evidence type="ECO:0000256" key="1">
    <source>
        <dbReference type="ARBA" id="ARBA00008766"/>
    </source>
</evidence>
<keyword evidence="4" id="KW-0378">Hydrolase</keyword>
<protein>
    <submittedName>
        <fullName evidence="10">Aminopeptidase family protein P</fullName>
    </submittedName>
</protein>
<dbReference type="InterPro" id="IPR032416">
    <property type="entry name" value="Peptidase_M24_C"/>
</dbReference>
<gene>
    <name evidence="10" type="ORF">PZ740_14060</name>
</gene>
<evidence type="ECO:0000313" key="11">
    <source>
        <dbReference type="Proteomes" id="UP001301140"/>
    </source>
</evidence>
<dbReference type="EMBL" id="JARGEQ010000135">
    <property type="protein sequence ID" value="MDF1587508.1"/>
    <property type="molecule type" value="Genomic_DNA"/>
</dbReference>
<dbReference type="InterPro" id="IPR000994">
    <property type="entry name" value="Pept_M24"/>
</dbReference>
<evidence type="ECO:0000313" key="10">
    <source>
        <dbReference type="EMBL" id="MDF1587508.1"/>
    </source>
</evidence>
<evidence type="ECO:0000256" key="3">
    <source>
        <dbReference type="ARBA" id="ARBA00022723"/>
    </source>
</evidence>
<proteinExistence type="inferred from homology"/>
<keyword evidence="5" id="KW-0482">Metalloprotease</keyword>
<keyword evidence="11" id="KW-1185">Reference proteome</keyword>
<accession>A0AAP3XT13</accession>
<dbReference type="CDD" id="cd01085">
    <property type="entry name" value="APP"/>
    <property type="match status" value="1"/>
</dbReference>
<name>A0AAP3XT13_9PROT</name>
<dbReference type="GO" id="GO:0046872">
    <property type="term" value="F:metal ion binding"/>
    <property type="evidence" value="ECO:0007669"/>
    <property type="project" value="UniProtKB-KW"/>
</dbReference>
<evidence type="ECO:0000256" key="5">
    <source>
        <dbReference type="ARBA" id="ARBA00023049"/>
    </source>
</evidence>